<evidence type="ECO:0000256" key="1">
    <source>
        <dbReference type="SAM" id="MobiDB-lite"/>
    </source>
</evidence>
<feature type="signal peptide" evidence="2">
    <location>
        <begin position="1"/>
        <end position="19"/>
    </location>
</feature>
<reference evidence="4" key="1">
    <citation type="journal article" date="2018" name="Nat. Microbiol.">
        <title>Leveraging single-cell genomics to expand the fungal tree of life.</title>
        <authorList>
            <person name="Ahrendt S.R."/>
            <person name="Quandt C.A."/>
            <person name="Ciobanu D."/>
            <person name="Clum A."/>
            <person name="Salamov A."/>
            <person name="Andreopoulos B."/>
            <person name="Cheng J.F."/>
            <person name="Woyke T."/>
            <person name="Pelin A."/>
            <person name="Henrissat B."/>
            <person name="Reynolds N.K."/>
            <person name="Benny G.L."/>
            <person name="Smith M.E."/>
            <person name="James T.Y."/>
            <person name="Grigoriev I.V."/>
        </authorList>
    </citation>
    <scope>NUCLEOTIDE SEQUENCE [LARGE SCALE GENOMIC DNA]</scope>
    <source>
        <strain evidence="4">RSA 468</strain>
    </source>
</reference>
<accession>A0A4P9ZMD6</accession>
<feature type="compositionally biased region" description="Basic and acidic residues" evidence="1">
    <location>
        <begin position="45"/>
        <end position="54"/>
    </location>
</feature>
<evidence type="ECO:0000313" key="4">
    <source>
        <dbReference type="Proteomes" id="UP000268162"/>
    </source>
</evidence>
<keyword evidence="4" id="KW-1185">Reference proteome</keyword>
<dbReference type="Proteomes" id="UP000268162">
    <property type="component" value="Unassembled WGS sequence"/>
</dbReference>
<organism evidence="3 4">
    <name type="scientific">Dimargaris cristalligena</name>
    <dbReference type="NCBI Taxonomy" id="215637"/>
    <lineage>
        <taxon>Eukaryota</taxon>
        <taxon>Fungi</taxon>
        <taxon>Fungi incertae sedis</taxon>
        <taxon>Zoopagomycota</taxon>
        <taxon>Kickxellomycotina</taxon>
        <taxon>Dimargaritomycetes</taxon>
        <taxon>Dimargaritales</taxon>
        <taxon>Dimargaritaceae</taxon>
        <taxon>Dimargaris</taxon>
    </lineage>
</organism>
<name>A0A4P9ZMD6_9FUNG</name>
<evidence type="ECO:0000256" key="2">
    <source>
        <dbReference type="SAM" id="SignalP"/>
    </source>
</evidence>
<feature type="chain" id="PRO_5020306259" evidence="2">
    <location>
        <begin position="20"/>
        <end position="86"/>
    </location>
</feature>
<protein>
    <submittedName>
        <fullName evidence="3">Uncharacterized protein</fullName>
    </submittedName>
</protein>
<sequence>MYNQWSYAILLGLVILVSSIQPISTNLHGDGLIPTPTLPHHPLLTKRDDPKVDSAKMSNSDAGTPGPAGSVKNTTNKSSKTLADVK</sequence>
<evidence type="ECO:0000313" key="3">
    <source>
        <dbReference type="EMBL" id="RKP33721.1"/>
    </source>
</evidence>
<proteinExistence type="predicted"/>
<feature type="region of interest" description="Disordered" evidence="1">
    <location>
        <begin position="28"/>
        <end position="86"/>
    </location>
</feature>
<gene>
    <name evidence="3" type="ORF">BJ085DRAFT_39851</name>
</gene>
<dbReference type="EMBL" id="ML003604">
    <property type="protein sequence ID" value="RKP33721.1"/>
    <property type="molecule type" value="Genomic_DNA"/>
</dbReference>
<feature type="compositionally biased region" description="Polar residues" evidence="1">
    <location>
        <begin position="71"/>
        <end position="86"/>
    </location>
</feature>
<keyword evidence="2" id="KW-0732">Signal</keyword>
<dbReference type="AlphaFoldDB" id="A0A4P9ZMD6"/>